<dbReference type="AlphaFoldDB" id="R0DV38"/>
<organism evidence="3 4">
    <name type="scientific">Ralstonia pickettii OR214</name>
    <dbReference type="NCBI Taxonomy" id="1264675"/>
    <lineage>
        <taxon>Bacteria</taxon>
        <taxon>Pseudomonadati</taxon>
        <taxon>Pseudomonadota</taxon>
        <taxon>Betaproteobacteria</taxon>
        <taxon>Burkholderiales</taxon>
        <taxon>Burkholderiaceae</taxon>
        <taxon>Ralstonia</taxon>
    </lineage>
</organism>
<feature type="signal peptide" evidence="2">
    <location>
        <begin position="1"/>
        <end position="21"/>
    </location>
</feature>
<feature type="region of interest" description="Disordered" evidence="1">
    <location>
        <begin position="26"/>
        <end position="51"/>
    </location>
</feature>
<evidence type="ECO:0000313" key="4">
    <source>
        <dbReference type="Proteomes" id="UP000013280"/>
    </source>
</evidence>
<feature type="chain" id="PRO_5004339524" evidence="2">
    <location>
        <begin position="22"/>
        <end position="236"/>
    </location>
</feature>
<evidence type="ECO:0000256" key="1">
    <source>
        <dbReference type="SAM" id="MobiDB-lite"/>
    </source>
</evidence>
<accession>R0DV38</accession>
<keyword evidence="2" id="KW-0732">Signal</keyword>
<dbReference type="Proteomes" id="UP000013280">
    <property type="component" value="Unassembled WGS sequence"/>
</dbReference>
<evidence type="ECO:0000256" key="2">
    <source>
        <dbReference type="SAM" id="SignalP"/>
    </source>
</evidence>
<protein>
    <submittedName>
        <fullName evidence="3">Uncharacterized protein</fullName>
    </submittedName>
</protein>
<feature type="compositionally biased region" description="Basic and acidic residues" evidence="1">
    <location>
        <begin position="222"/>
        <end position="236"/>
    </location>
</feature>
<comment type="caution">
    <text evidence="3">The sequence shown here is derived from an EMBL/GenBank/DDBJ whole genome shotgun (WGS) entry which is preliminary data.</text>
</comment>
<reference evidence="3 4" key="1">
    <citation type="journal article" date="2013" name="Genome Announc.">
        <title>Draft Genome Sequence for Ralstonia sp. Strain OR214, a Bacterium with Potential for Bioremediation.</title>
        <authorList>
            <person name="Utturkar S.M."/>
            <person name="Bollmann A."/>
            <person name="Brzoska R.M."/>
            <person name="Klingeman D.M."/>
            <person name="Epstein S.E."/>
            <person name="Palumbo A.V."/>
            <person name="Brown S.D."/>
        </authorList>
    </citation>
    <scope>NUCLEOTIDE SEQUENCE [LARGE SCALE GENOMIC DNA]</scope>
    <source>
        <strain evidence="3 4">OR214</strain>
    </source>
</reference>
<evidence type="ECO:0000313" key="3">
    <source>
        <dbReference type="EMBL" id="ENZ77348.1"/>
    </source>
</evidence>
<dbReference type="EMBL" id="APMQ01000007">
    <property type="protein sequence ID" value="ENZ77348.1"/>
    <property type="molecule type" value="Genomic_DNA"/>
</dbReference>
<dbReference type="RefSeq" id="WP_004631584.1">
    <property type="nucleotide sequence ID" value="NZ_APMQ01000007.1"/>
</dbReference>
<feature type="compositionally biased region" description="Low complexity" evidence="1">
    <location>
        <begin position="208"/>
        <end position="219"/>
    </location>
</feature>
<sequence precursor="true">MHRYFLSLTIFASCLGMSASAHEVNGKSAEKKQHTTSGARATAPGEATLSSRPEPIADLMAKLLRLTDSADGRVTKSQVEDEFAVKFPAPLKIKNDHQNRNARGGWWYYVHPNGDSHLNLGLAEGPGKYSWFIFSFDAEIESMEFGKYKKSPSPCITDEIFFPVLERQGWRRTETYDYGVEGVWLGRFRYKKGNLGRLDLVVSPSPLPSLHPSSDKPSSGHCLEELTMEREREGRE</sequence>
<gene>
    <name evidence="3" type="ORF">OR214_02972</name>
</gene>
<feature type="region of interest" description="Disordered" evidence="1">
    <location>
        <begin position="208"/>
        <end position="236"/>
    </location>
</feature>
<proteinExistence type="predicted"/>
<name>R0DV38_RALPI</name>